<keyword evidence="2" id="KW-0812">Transmembrane</keyword>
<proteinExistence type="predicted"/>
<dbReference type="AlphaFoldDB" id="A0A448ZPJ2"/>
<feature type="transmembrane region" description="Helical" evidence="2">
    <location>
        <begin position="20"/>
        <end position="42"/>
    </location>
</feature>
<evidence type="ECO:0000313" key="4">
    <source>
        <dbReference type="Proteomes" id="UP000291116"/>
    </source>
</evidence>
<evidence type="ECO:0000313" key="3">
    <source>
        <dbReference type="EMBL" id="VEU43903.1"/>
    </source>
</evidence>
<evidence type="ECO:0000256" key="2">
    <source>
        <dbReference type="SAM" id="Phobius"/>
    </source>
</evidence>
<keyword evidence="2" id="KW-0472">Membrane</keyword>
<evidence type="ECO:0000256" key="1">
    <source>
        <dbReference type="SAM" id="MobiDB-lite"/>
    </source>
</evidence>
<reference evidence="3 4" key="1">
    <citation type="submission" date="2019-01" db="EMBL/GenBank/DDBJ databases">
        <authorList>
            <person name="Ferrante I. M."/>
        </authorList>
    </citation>
    <scope>NUCLEOTIDE SEQUENCE [LARGE SCALE GENOMIC DNA]</scope>
    <source>
        <strain evidence="3 4">B856</strain>
    </source>
</reference>
<keyword evidence="2" id="KW-1133">Transmembrane helix</keyword>
<feature type="compositionally biased region" description="Basic residues" evidence="1">
    <location>
        <begin position="87"/>
        <end position="99"/>
    </location>
</feature>
<dbReference type="Proteomes" id="UP000291116">
    <property type="component" value="Unassembled WGS sequence"/>
</dbReference>
<gene>
    <name evidence="3" type="ORF">PSNMU_V1.4_AUG-EV-PASAV3_0109550</name>
</gene>
<protein>
    <submittedName>
        <fullName evidence="3">Uncharacterized protein</fullName>
    </submittedName>
</protein>
<feature type="region of interest" description="Disordered" evidence="1">
    <location>
        <begin position="70"/>
        <end position="101"/>
    </location>
</feature>
<dbReference type="EMBL" id="CAACVS010000600">
    <property type="protein sequence ID" value="VEU43903.1"/>
    <property type="molecule type" value="Genomic_DNA"/>
</dbReference>
<organism evidence="3 4">
    <name type="scientific">Pseudo-nitzschia multistriata</name>
    <dbReference type="NCBI Taxonomy" id="183589"/>
    <lineage>
        <taxon>Eukaryota</taxon>
        <taxon>Sar</taxon>
        <taxon>Stramenopiles</taxon>
        <taxon>Ochrophyta</taxon>
        <taxon>Bacillariophyta</taxon>
        <taxon>Bacillariophyceae</taxon>
        <taxon>Bacillariophycidae</taxon>
        <taxon>Bacillariales</taxon>
        <taxon>Bacillariaceae</taxon>
        <taxon>Pseudo-nitzschia</taxon>
    </lineage>
</organism>
<sequence length="195" mass="21121">MKLFRPRKTSRSTSSSCGRLGGLLVPLKMFLAVAGGIGNLAACLTPPPRTTISSEAIPPTGIEFGSNLVGHEETHGCRPNSTDGHRRTQQPRVGRKRPFGKPFDPHLCREPFLSPEGAPSDAIVRTVPSGSVQSDGVVGHGRFSFQKIFTDKTAQSEPHLGVIPRRDRSVPLLPTGNPFVVSNRSRSLDKGLFYR</sequence>
<name>A0A448ZPJ2_9STRA</name>
<accession>A0A448ZPJ2</accession>
<keyword evidence="4" id="KW-1185">Reference proteome</keyword>